<name>A0A0F9G1H1_9ZZZZ</name>
<reference evidence="1" key="1">
    <citation type="journal article" date="2015" name="Nature">
        <title>Complex archaea that bridge the gap between prokaryotes and eukaryotes.</title>
        <authorList>
            <person name="Spang A."/>
            <person name="Saw J.H."/>
            <person name="Jorgensen S.L."/>
            <person name="Zaremba-Niedzwiedzka K."/>
            <person name="Martijn J."/>
            <person name="Lind A.E."/>
            <person name="van Eijk R."/>
            <person name="Schleper C."/>
            <person name="Guy L."/>
            <person name="Ettema T.J."/>
        </authorList>
    </citation>
    <scope>NUCLEOTIDE SEQUENCE</scope>
</reference>
<protein>
    <submittedName>
        <fullName evidence="1">Uncharacterized protein</fullName>
    </submittedName>
</protein>
<proteinExistence type="predicted"/>
<comment type="caution">
    <text evidence="1">The sequence shown here is derived from an EMBL/GenBank/DDBJ whole genome shotgun (WGS) entry which is preliminary data.</text>
</comment>
<organism evidence="1">
    <name type="scientific">marine sediment metagenome</name>
    <dbReference type="NCBI Taxonomy" id="412755"/>
    <lineage>
        <taxon>unclassified sequences</taxon>
        <taxon>metagenomes</taxon>
        <taxon>ecological metagenomes</taxon>
    </lineage>
</organism>
<gene>
    <name evidence="1" type="ORF">LCGC14_2175600</name>
</gene>
<dbReference type="AlphaFoldDB" id="A0A0F9G1H1"/>
<sequence>MSESWYTSDGVDLLRAKKMAAFRNGDAKLEAADVLASDDLIAYTIDEPIGIAEAIGSSNSMLPKFRTSRFEVGRYGEIKRLQTARDLFPAMGVCSTTEATPNIHAITIRAGANRQVPLNMGRHLQRVNPISAENEIIDVFGMLLATYHAECTELGNQVATQSLSWITTFTKNTSVDLLTPATVTDEPFKWNHFTFPIYTYGGETIEADIIGWSFDVINSVIWVVLDSSGFYTKGKYLPYMFVSTTIELNPFGHNPFELKRTKLESYLTDVDLTVKCARNATTDYIQWTHDKCYTIPFTIAANKQPGSFERYFLQNFQLNTGSIAIEAKDVYNKAHYEVS</sequence>
<evidence type="ECO:0000313" key="1">
    <source>
        <dbReference type="EMBL" id="KKL63390.1"/>
    </source>
</evidence>
<dbReference type="EMBL" id="LAZR01028188">
    <property type="protein sequence ID" value="KKL63390.1"/>
    <property type="molecule type" value="Genomic_DNA"/>
</dbReference>
<accession>A0A0F9G1H1</accession>